<keyword evidence="12" id="KW-1185">Reference proteome</keyword>
<dbReference type="Pfam" id="PF06220">
    <property type="entry name" value="zf-U1"/>
    <property type="match status" value="1"/>
</dbReference>
<proteinExistence type="predicted"/>
<keyword evidence="4" id="KW-0862">Zinc</keyword>
<evidence type="ECO:0000256" key="6">
    <source>
        <dbReference type="ARBA" id="ARBA00023242"/>
    </source>
</evidence>
<dbReference type="PANTHER" id="PTHR31148:SF1">
    <property type="entry name" value="U1 SMALL NUCLEAR RIBONUCLEOPROTEIN C"/>
    <property type="match status" value="1"/>
</dbReference>
<evidence type="ECO:0000313" key="11">
    <source>
        <dbReference type="EMBL" id="TPX58746.1"/>
    </source>
</evidence>
<evidence type="ECO:0000256" key="2">
    <source>
        <dbReference type="ARBA" id="ARBA00022723"/>
    </source>
</evidence>
<keyword evidence="7" id="KW-0687">Ribonucleoprotein</keyword>
<dbReference type="GO" id="GO:0005685">
    <property type="term" value="C:U1 snRNP"/>
    <property type="evidence" value="ECO:0007669"/>
    <property type="project" value="InterPro"/>
</dbReference>
<dbReference type="GO" id="GO:0000395">
    <property type="term" value="P:mRNA 5'-splice site recognition"/>
    <property type="evidence" value="ECO:0007669"/>
    <property type="project" value="InterPro"/>
</dbReference>
<keyword evidence="2" id="KW-0479">Metal-binding</keyword>
<dbReference type="PROSITE" id="PS50171">
    <property type="entry name" value="ZF_MATRIN"/>
    <property type="match status" value="1"/>
</dbReference>
<feature type="domain" description="Matrin-type" evidence="10">
    <location>
        <begin position="648"/>
        <end position="680"/>
    </location>
</feature>
<keyword evidence="9" id="KW-0472">Membrane</keyword>
<protein>
    <recommendedName>
        <fullName evidence="10">Matrin-type domain-containing protein</fullName>
    </recommendedName>
</protein>
<evidence type="ECO:0000259" key="10">
    <source>
        <dbReference type="PROSITE" id="PS50171"/>
    </source>
</evidence>
<dbReference type="InterPro" id="IPR013085">
    <property type="entry name" value="U1-CZ_Znf_C2H2"/>
</dbReference>
<feature type="region of interest" description="Disordered" evidence="8">
    <location>
        <begin position="724"/>
        <end position="837"/>
    </location>
</feature>
<comment type="subcellular location">
    <subcellularLocation>
        <location evidence="1">Nucleus</location>
    </subcellularLocation>
</comment>
<reference evidence="11 12" key="1">
    <citation type="journal article" date="2019" name="Sci. Rep.">
        <title>Comparative genomics of chytrid fungi reveal insights into the obligate biotrophic and pathogenic lifestyle of Synchytrium endobioticum.</title>
        <authorList>
            <person name="van de Vossenberg B.T.L.H."/>
            <person name="Warris S."/>
            <person name="Nguyen H.D.T."/>
            <person name="van Gent-Pelzer M.P.E."/>
            <person name="Joly D.L."/>
            <person name="van de Geest H.C."/>
            <person name="Bonants P.J.M."/>
            <person name="Smith D.S."/>
            <person name="Levesque C.A."/>
            <person name="van der Lee T.A.J."/>
        </authorList>
    </citation>
    <scope>NUCLEOTIDE SEQUENCE [LARGE SCALE GENOMIC DNA]</scope>
    <source>
        <strain evidence="11 12">CBS 809.83</strain>
    </source>
</reference>
<dbReference type="InterPro" id="IPR036236">
    <property type="entry name" value="Znf_C2H2_sf"/>
</dbReference>
<dbReference type="GO" id="GO:0030627">
    <property type="term" value="F:pre-mRNA 5'-splice site binding"/>
    <property type="evidence" value="ECO:0007669"/>
    <property type="project" value="InterPro"/>
</dbReference>
<keyword evidence="9" id="KW-1133">Transmembrane helix</keyword>
<dbReference type="SUPFAM" id="SSF57667">
    <property type="entry name" value="beta-beta-alpha zinc fingers"/>
    <property type="match status" value="1"/>
</dbReference>
<feature type="transmembrane region" description="Helical" evidence="9">
    <location>
        <begin position="370"/>
        <end position="389"/>
    </location>
</feature>
<sequence length="837" mass="90647">MLSTPAILDKRTYSTTDLPFSASASSLRSRASFKDDLLPLGAHALPGAPPPAEDTKGSNRSLFKPPSIKTDPDAGPKIWTLKAILTEMVALPLTMFISLFSYCPFCIAVVVQSTITKHAVDTDKWQDEMKGWAWLIGLLTFFGLLLYPTGVVSWMEDAPIPVVGATIATFLGVLGVVQALTIAYAFLKPGLGMVTVPADQKLNVLHWRNILVLVAPLAEFLQFTALAFKTLPDSWLCITGFGTAVRAFTRGAGLRFNNLSCDSESAETEWQTPEMMLDSAMFAFSLSLVYASCLGYAIAKLLQPGHWLCAMVFEVFAGIGYIPIVSRLMSLLSCHSQENADGSTSLYLSYAESNRPSLDVPCWTGRHKKYGAMAFAGLLLFGLSATFVGSYKADKHVRRSAVTFIPRLVVIRRTLNSTLLAVNLLLTYAVKDPVSLAHATQASGMTVLCALLVLDTSFNSCTFHEIRLLATGAHLAALWSYITTLVVGTNKWAWKTSVIVLLSGWFVVAAGVAAGLIWTNKASESDALFKHPEDGRMAGNGETTFKVVTLRRRLRVVVKPGDDAEEEQIIAAAVYGGHEVPMADLKTLQHISEAARQSSTFKRPLTVRSQPLEDGSSRSPSIDRPPSQGPATLERSPMAQLADERGDRRRNYCDIFLTHDSPSVRKAHNAGWKHRMHVQNYYSEQVEQIIEKLMIAYDGVPGAPDFHNQGMGGQMEGSYGVPPHMMSRPPGPPGPYGPPRPGFPGPPPGLHGPPPFGRPPFPVPPGGFRPPFPPAPFGGAGGPPPPPIGWIPPPGGLPPPPPHGHGMMAQAEGSHDAHGKRRYDENVENIGKRVRAD</sequence>
<evidence type="ECO:0000256" key="9">
    <source>
        <dbReference type="SAM" id="Phobius"/>
    </source>
</evidence>
<feature type="transmembrane region" description="Helical" evidence="9">
    <location>
        <begin position="306"/>
        <end position="324"/>
    </location>
</feature>
<evidence type="ECO:0000256" key="1">
    <source>
        <dbReference type="ARBA" id="ARBA00004123"/>
    </source>
</evidence>
<name>A0A507E4I3_9FUNG</name>
<feature type="region of interest" description="Disordered" evidence="8">
    <location>
        <begin position="599"/>
        <end position="646"/>
    </location>
</feature>
<gene>
    <name evidence="11" type="ORF">PhCBS80983_g02923</name>
</gene>
<feature type="transmembrane region" description="Helical" evidence="9">
    <location>
        <begin position="207"/>
        <end position="228"/>
    </location>
</feature>
<evidence type="ECO:0000256" key="7">
    <source>
        <dbReference type="ARBA" id="ARBA00023274"/>
    </source>
</evidence>
<keyword evidence="9" id="KW-0812">Transmembrane</keyword>
<keyword evidence="6" id="KW-0539">Nucleus</keyword>
<dbReference type="PANTHER" id="PTHR31148">
    <property type="entry name" value="U1 SMALL NUCLEAR RIBONUCLEOPROTEIN C"/>
    <property type="match status" value="1"/>
</dbReference>
<feature type="transmembrane region" description="Helical" evidence="9">
    <location>
        <begin position="132"/>
        <end position="154"/>
    </location>
</feature>
<feature type="transmembrane region" description="Helical" evidence="9">
    <location>
        <begin position="280"/>
        <end position="299"/>
    </location>
</feature>
<dbReference type="GO" id="GO:0008270">
    <property type="term" value="F:zinc ion binding"/>
    <property type="evidence" value="ECO:0007669"/>
    <property type="project" value="UniProtKB-KW"/>
</dbReference>
<dbReference type="EMBL" id="QEAQ01000033">
    <property type="protein sequence ID" value="TPX58746.1"/>
    <property type="molecule type" value="Genomic_DNA"/>
</dbReference>
<feature type="transmembrane region" description="Helical" evidence="9">
    <location>
        <begin position="466"/>
        <end position="486"/>
    </location>
</feature>
<evidence type="ECO:0000256" key="8">
    <source>
        <dbReference type="SAM" id="MobiDB-lite"/>
    </source>
</evidence>
<dbReference type="InterPro" id="IPR000690">
    <property type="entry name" value="Matrin/U1-C_Znf_C2H2"/>
</dbReference>
<keyword evidence="5" id="KW-0694">RNA-binding</keyword>
<feature type="compositionally biased region" description="Basic and acidic residues" evidence="8">
    <location>
        <begin position="813"/>
        <end position="837"/>
    </location>
</feature>
<feature type="compositionally biased region" description="Pro residues" evidence="8">
    <location>
        <begin position="729"/>
        <end position="803"/>
    </location>
</feature>
<evidence type="ECO:0000256" key="5">
    <source>
        <dbReference type="ARBA" id="ARBA00022884"/>
    </source>
</evidence>
<dbReference type="AlphaFoldDB" id="A0A507E4I3"/>
<accession>A0A507E4I3</accession>
<feature type="transmembrane region" description="Helical" evidence="9">
    <location>
        <begin position="498"/>
        <end position="518"/>
    </location>
</feature>
<feature type="region of interest" description="Disordered" evidence="8">
    <location>
        <begin position="47"/>
        <end position="69"/>
    </location>
</feature>
<evidence type="ECO:0000313" key="12">
    <source>
        <dbReference type="Proteomes" id="UP000318582"/>
    </source>
</evidence>
<dbReference type="Proteomes" id="UP000318582">
    <property type="component" value="Unassembled WGS sequence"/>
</dbReference>
<feature type="transmembrane region" description="Helical" evidence="9">
    <location>
        <begin position="89"/>
        <end position="111"/>
    </location>
</feature>
<feature type="transmembrane region" description="Helical" evidence="9">
    <location>
        <begin position="160"/>
        <end position="187"/>
    </location>
</feature>
<dbReference type="STRING" id="109895.A0A507E4I3"/>
<dbReference type="InterPro" id="IPR017340">
    <property type="entry name" value="U1_snRNP-C"/>
</dbReference>
<evidence type="ECO:0000256" key="4">
    <source>
        <dbReference type="ARBA" id="ARBA00022833"/>
    </source>
</evidence>
<feature type="compositionally biased region" description="Low complexity" evidence="8">
    <location>
        <begin position="617"/>
        <end position="626"/>
    </location>
</feature>
<keyword evidence="3" id="KW-0863">Zinc-finger</keyword>
<dbReference type="Gene3D" id="3.30.160.60">
    <property type="entry name" value="Classic Zinc Finger"/>
    <property type="match status" value="1"/>
</dbReference>
<feature type="transmembrane region" description="Helical" evidence="9">
    <location>
        <begin position="410"/>
        <end position="430"/>
    </location>
</feature>
<organism evidence="11 12">
    <name type="scientific">Powellomyces hirtus</name>
    <dbReference type="NCBI Taxonomy" id="109895"/>
    <lineage>
        <taxon>Eukaryota</taxon>
        <taxon>Fungi</taxon>
        <taxon>Fungi incertae sedis</taxon>
        <taxon>Chytridiomycota</taxon>
        <taxon>Chytridiomycota incertae sedis</taxon>
        <taxon>Chytridiomycetes</taxon>
        <taxon>Spizellomycetales</taxon>
        <taxon>Powellomycetaceae</taxon>
        <taxon>Powellomyces</taxon>
    </lineage>
</organism>
<comment type="caution">
    <text evidence="11">The sequence shown here is derived from an EMBL/GenBank/DDBJ whole genome shotgun (WGS) entry which is preliminary data.</text>
</comment>
<evidence type="ECO:0000256" key="3">
    <source>
        <dbReference type="ARBA" id="ARBA00022771"/>
    </source>
</evidence>